<keyword evidence="2 6" id="KW-0812">Transmembrane</keyword>
<feature type="transmembrane region" description="Helical" evidence="6">
    <location>
        <begin position="66"/>
        <end position="95"/>
    </location>
</feature>
<accession>A0ABN7SEY0</accession>
<name>A0ABN7SEY0_OIKDI</name>
<evidence type="ECO:0000256" key="6">
    <source>
        <dbReference type="SAM" id="Phobius"/>
    </source>
</evidence>
<dbReference type="InterPro" id="IPR050997">
    <property type="entry name" value="MAPEG"/>
</dbReference>
<evidence type="ECO:0000256" key="1">
    <source>
        <dbReference type="ARBA" id="ARBA00004141"/>
    </source>
</evidence>
<keyword evidence="4 6" id="KW-0472">Membrane</keyword>
<feature type="transmembrane region" description="Helical" evidence="6">
    <location>
        <begin position="12"/>
        <end position="28"/>
    </location>
</feature>
<dbReference type="PANTHER" id="PTHR10250:SF19">
    <property type="entry name" value="MICROSOMAL GLUTATHIONE S-TRANSFERASE 3B"/>
    <property type="match status" value="1"/>
</dbReference>
<dbReference type="Pfam" id="PF01124">
    <property type="entry name" value="MAPEG"/>
    <property type="match status" value="1"/>
</dbReference>
<dbReference type="InterPro" id="IPR023352">
    <property type="entry name" value="MAPEG-like_dom_sf"/>
</dbReference>
<evidence type="ECO:0000313" key="7">
    <source>
        <dbReference type="EMBL" id="CAG5096850.1"/>
    </source>
</evidence>
<dbReference type="PANTHER" id="PTHR10250">
    <property type="entry name" value="MICROSOMAL GLUTATHIONE S-TRANSFERASE"/>
    <property type="match status" value="1"/>
</dbReference>
<keyword evidence="8" id="KW-1185">Reference proteome</keyword>
<organism evidence="7 8">
    <name type="scientific">Oikopleura dioica</name>
    <name type="common">Tunicate</name>
    <dbReference type="NCBI Taxonomy" id="34765"/>
    <lineage>
        <taxon>Eukaryota</taxon>
        <taxon>Metazoa</taxon>
        <taxon>Chordata</taxon>
        <taxon>Tunicata</taxon>
        <taxon>Appendicularia</taxon>
        <taxon>Copelata</taxon>
        <taxon>Oikopleuridae</taxon>
        <taxon>Oikopleura</taxon>
    </lineage>
</organism>
<dbReference type="SUPFAM" id="SSF161084">
    <property type="entry name" value="MAPEG domain-like"/>
    <property type="match status" value="1"/>
</dbReference>
<proteinExistence type="predicted"/>
<dbReference type="EMBL" id="OU015569">
    <property type="protein sequence ID" value="CAG5096850.1"/>
    <property type="molecule type" value="Genomic_DNA"/>
</dbReference>
<dbReference type="Gene3D" id="1.20.120.550">
    <property type="entry name" value="Membrane associated eicosanoid/glutathione metabolism-like domain"/>
    <property type="match status" value="1"/>
</dbReference>
<reference evidence="7 8" key="1">
    <citation type="submission" date="2021-04" db="EMBL/GenBank/DDBJ databases">
        <authorList>
            <person name="Bliznina A."/>
        </authorList>
    </citation>
    <scope>NUCLEOTIDE SEQUENCE [LARGE SCALE GENOMIC DNA]</scope>
</reference>
<evidence type="ECO:0000256" key="3">
    <source>
        <dbReference type="ARBA" id="ARBA00022989"/>
    </source>
</evidence>
<dbReference type="Pfam" id="PF05456">
    <property type="entry name" value="eIF_4EBP"/>
    <property type="match status" value="1"/>
</dbReference>
<evidence type="ECO:0000256" key="4">
    <source>
        <dbReference type="ARBA" id="ARBA00023136"/>
    </source>
</evidence>
<gene>
    <name evidence="7" type="ORF">OKIOD_LOCUS6369</name>
</gene>
<dbReference type="InterPro" id="IPR008606">
    <property type="entry name" value="EIF4EBP"/>
</dbReference>
<feature type="transmembrane region" description="Helical" evidence="6">
    <location>
        <begin position="115"/>
        <end position="137"/>
    </location>
</feature>
<keyword evidence="3 6" id="KW-1133">Transmembrane helix</keyword>
<comment type="subcellular location">
    <subcellularLocation>
        <location evidence="1">Membrane</location>
        <topology evidence="1">Multi-pass membrane protein</topology>
    </subcellularLocation>
</comment>
<protein>
    <submittedName>
        <fullName evidence="7">Oidioi.mRNA.OKI2018_I69.XSR.g14811.t1.cds</fullName>
    </submittedName>
</protein>
<feature type="region of interest" description="Disordered" evidence="5">
    <location>
        <begin position="234"/>
        <end position="257"/>
    </location>
</feature>
<dbReference type="Proteomes" id="UP001158576">
    <property type="component" value="Chromosome XSR"/>
</dbReference>
<evidence type="ECO:0000313" key="8">
    <source>
        <dbReference type="Proteomes" id="UP001158576"/>
    </source>
</evidence>
<evidence type="ECO:0000256" key="5">
    <source>
        <dbReference type="SAM" id="MobiDB-lite"/>
    </source>
</evidence>
<dbReference type="InterPro" id="IPR001129">
    <property type="entry name" value="Membr-assoc_MAPEG"/>
</dbReference>
<sequence length="257" mass="29339">MLIQLNEVPNAGYVYLAVVYTVLMNFYLSHNVMKARKKFDVKYPTMYSSDDRFNCYQRAHQNTLEYIPYVIILFIPCAIAWPLFASICQAIWVTSRFVYAHGYYTGDPEKRMRGVFGYIGFLGMLLYNIWIAIKLIFGLKVEMSTEKPIKRIPVRKAQDLPSDCSGTPGGTIYGTTPGGTKIIYDRLYLLRMRDHVVSQTPPRDMPNIPGVTCVESFVSDSTTNNACEHGRVEDNKNAIDEGPEDNLKNQYPDELEL</sequence>
<evidence type="ECO:0000256" key="2">
    <source>
        <dbReference type="ARBA" id="ARBA00022692"/>
    </source>
</evidence>